<keyword evidence="3" id="KW-1185">Reference proteome</keyword>
<keyword evidence="1" id="KW-1133">Transmembrane helix</keyword>
<dbReference type="RefSeq" id="WP_093844120.1">
    <property type="nucleotide sequence ID" value="NZ_FPAB01000009.1"/>
</dbReference>
<sequence>MGAGAEPVAASRTVVQLRPVASALPMGFLGLAGGTFVLAGLQVHWISAEQSHPVAFVLLAFVFPLQSLASVFGFLCRDVAVATGMAVLSGTWLALGLITLTGPPGARSGAAGLLLLLAAVALWVPVTAGGSGRLLVAAVIAVASVRFAATGVYELTGAEGWKHTAGVIGLVLAAVAVYAAFALAVEDQHRRTVLPTGRRAAGAGVLDGDWGHQTDRIVREAGVRRQL</sequence>
<feature type="transmembrane region" description="Helical" evidence="1">
    <location>
        <begin position="53"/>
        <end position="73"/>
    </location>
</feature>
<feature type="transmembrane region" description="Helical" evidence="1">
    <location>
        <begin position="110"/>
        <end position="128"/>
    </location>
</feature>
<dbReference type="AlphaFoldDB" id="A0A1I6VN26"/>
<organism evidence="2 3">
    <name type="scientific">Streptomyces harbinensis</name>
    <dbReference type="NCBI Taxonomy" id="1176198"/>
    <lineage>
        <taxon>Bacteria</taxon>
        <taxon>Bacillati</taxon>
        <taxon>Actinomycetota</taxon>
        <taxon>Actinomycetes</taxon>
        <taxon>Kitasatosporales</taxon>
        <taxon>Streptomycetaceae</taxon>
        <taxon>Streptomyces</taxon>
    </lineage>
</organism>
<dbReference type="Proteomes" id="UP000198873">
    <property type="component" value="Unassembled WGS sequence"/>
</dbReference>
<dbReference type="STRING" id="1176198.SAMN05444716_1096"/>
<feature type="transmembrane region" description="Helical" evidence="1">
    <location>
        <begin position="134"/>
        <end position="153"/>
    </location>
</feature>
<evidence type="ECO:0000313" key="3">
    <source>
        <dbReference type="Proteomes" id="UP000198873"/>
    </source>
</evidence>
<feature type="transmembrane region" description="Helical" evidence="1">
    <location>
        <begin position="165"/>
        <end position="185"/>
    </location>
</feature>
<evidence type="ECO:0000256" key="1">
    <source>
        <dbReference type="SAM" id="Phobius"/>
    </source>
</evidence>
<feature type="transmembrane region" description="Helical" evidence="1">
    <location>
        <begin position="79"/>
        <end position="98"/>
    </location>
</feature>
<dbReference type="EMBL" id="FPAB01000009">
    <property type="protein sequence ID" value="SFT14834.1"/>
    <property type="molecule type" value="Genomic_DNA"/>
</dbReference>
<name>A0A1I6VN26_9ACTN</name>
<reference evidence="3" key="1">
    <citation type="submission" date="2016-10" db="EMBL/GenBank/DDBJ databases">
        <authorList>
            <person name="Varghese N."/>
            <person name="Submissions S."/>
        </authorList>
    </citation>
    <scope>NUCLEOTIDE SEQUENCE [LARGE SCALE GENOMIC DNA]</scope>
    <source>
        <strain evidence="3">CGMCC 4.7047</strain>
    </source>
</reference>
<feature type="transmembrane region" description="Helical" evidence="1">
    <location>
        <begin position="20"/>
        <end position="41"/>
    </location>
</feature>
<keyword evidence="1" id="KW-0472">Membrane</keyword>
<proteinExistence type="predicted"/>
<accession>A0A1I6VN26</accession>
<keyword evidence="1" id="KW-0812">Transmembrane</keyword>
<gene>
    <name evidence="2" type="ORF">SAMN05444716_1096</name>
</gene>
<protein>
    <recommendedName>
        <fullName evidence="4">GPR1/FUN34/yaaH family protein</fullName>
    </recommendedName>
</protein>
<evidence type="ECO:0008006" key="4">
    <source>
        <dbReference type="Google" id="ProtNLM"/>
    </source>
</evidence>
<evidence type="ECO:0000313" key="2">
    <source>
        <dbReference type="EMBL" id="SFT14834.1"/>
    </source>
</evidence>